<name>A0A5C6DNT1_9BACT</name>
<dbReference type="Proteomes" id="UP000315471">
    <property type="component" value="Unassembled WGS sequence"/>
</dbReference>
<reference evidence="2 3" key="1">
    <citation type="submission" date="2019-02" db="EMBL/GenBank/DDBJ databases">
        <title>Deep-cultivation of Planctomycetes and their phenomic and genomic characterization uncovers novel biology.</title>
        <authorList>
            <person name="Wiegand S."/>
            <person name="Jogler M."/>
            <person name="Boedeker C."/>
            <person name="Pinto D."/>
            <person name="Vollmers J."/>
            <person name="Rivas-Marin E."/>
            <person name="Kohn T."/>
            <person name="Peeters S.H."/>
            <person name="Heuer A."/>
            <person name="Rast P."/>
            <person name="Oberbeckmann S."/>
            <person name="Bunk B."/>
            <person name="Jeske O."/>
            <person name="Meyerdierks A."/>
            <person name="Storesund J.E."/>
            <person name="Kallscheuer N."/>
            <person name="Luecker S."/>
            <person name="Lage O.M."/>
            <person name="Pohl T."/>
            <person name="Merkel B.J."/>
            <person name="Hornburger P."/>
            <person name="Mueller R.-W."/>
            <person name="Bruemmer F."/>
            <person name="Labrenz M."/>
            <person name="Spormann A.M."/>
            <person name="Op Den Camp H."/>
            <person name="Overmann J."/>
            <person name="Amann R."/>
            <person name="Jetten M.S.M."/>
            <person name="Mascher T."/>
            <person name="Medema M.H."/>
            <person name="Devos D.P."/>
            <person name="Kaster A.-K."/>
            <person name="Ovreas L."/>
            <person name="Rohde M."/>
            <person name="Galperin M.Y."/>
            <person name="Jogler C."/>
        </authorList>
    </citation>
    <scope>NUCLEOTIDE SEQUENCE [LARGE SCALE GENOMIC DNA]</scope>
    <source>
        <strain evidence="2 3">Q31b</strain>
    </source>
</reference>
<sequence length="112" mass="12237">MPNPYRPTESLPSNTPAPRRTHRFFAVGAILLIVTAIVSFPALFLLNQDWQIIPTNTTLSGIESNGQPIELESVIQVSVTAGLSSFVIAIGCLVVGVRNQRHNRRLNAQVCD</sequence>
<keyword evidence="1" id="KW-0472">Membrane</keyword>
<evidence type="ECO:0000256" key="1">
    <source>
        <dbReference type="SAM" id="Phobius"/>
    </source>
</evidence>
<dbReference type="RefSeq" id="WP_146601943.1">
    <property type="nucleotide sequence ID" value="NZ_SJPY01000008.1"/>
</dbReference>
<dbReference type="AlphaFoldDB" id="A0A5C6DNT1"/>
<evidence type="ECO:0000313" key="2">
    <source>
        <dbReference type="EMBL" id="TWU36509.1"/>
    </source>
</evidence>
<proteinExistence type="predicted"/>
<dbReference type="EMBL" id="SJPY01000008">
    <property type="protein sequence ID" value="TWU36509.1"/>
    <property type="molecule type" value="Genomic_DNA"/>
</dbReference>
<organism evidence="2 3">
    <name type="scientific">Novipirellula aureliae</name>
    <dbReference type="NCBI Taxonomy" id="2527966"/>
    <lineage>
        <taxon>Bacteria</taxon>
        <taxon>Pseudomonadati</taxon>
        <taxon>Planctomycetota</taxon>
        <taxon>Planctomycetia</taxon>
        <taxon>Pirellulales</taxon>
        <taxon>Pirellulaceae</taxon>
        <taxon>Novipirellula</taxon>
    </lineage>
</organism>
<gene>
    <name evidence="2" type="ORF">Q31b_47900</name>
</gene>
<feature type="transmembrane region" description="Helical" evidence="1">
    <location>
        <begin position="74"/>
        <end position="97"/>
    </location>
</feature>
<evidence type="ECO:0000313" key="3">
    <source>
        <dbReference type="Proteomes" id="UP000315471"/>
    </source>
</evidence>
<feature type="transmembrane region" description="Helical" evidence="1">
    <location>
        <begin position="24"/>
        <end position="46"/>
    </location>
</feature>
<accession>A0A5C6DNT1</accession>
<keyword evidence="1" id="KW-1133">Transmembrane helix</keyword>
<protein>
    <submittedName>
        <fullName evidence="2">Uncharacterized protein</fullName>
    </submittedName>
</protein>
<comment type="caution">
    <text evidence="2">The sequence shown here is derived from an EMBL/GenBank/DDBJ whole genome shotgun (WGS) entry which is preliminary data.</text>
</comment>
<keyword evidence="1" id="KW-0812">Transmembrane</keyword>
<keyword evidence="3" id="KW-1185">Reference proteome</keyword>